<name>A0ABP8EK58_9MICO</name>
<sequence length="310" mass="32360">MSPSNSSNPSGMSPGTRLTIRVIIAIVACLALLLPLSAGTSNFFQRVNTKESTETSALPADMSKLEVDAERARVQISTTPSPTGSATLEFRGTSSTVPQISLDTSGGITRVGVTGLDSRPFLDRDELRLNIEIPEAQAREMDVTSTSKFSHTVISGEYRRLVASTTTGMIEADVTAQALQLRATSGAIDVTGSAATVALETKVGAISSTELNVSEKLTASTSTGALDLRLGQKTVPTAGIEVSVNSGAVDLRVPRIDSVEDTEATGYRVDASTSSGASDVGIDEVPSGTEEPFVPITVRSDSGFVDIQYL</sequence>
<evidence type="ECO:0000259" key="2">
    <source>
        <dbReference type="Pfam" id="PF13349"/>
    </source>
</evidence>
<evidence type="ECO:0000313" key="3">
    <source>
        <dbReference type="EMBL" id="GAA4284376.1"/>
    </source>
</evidence>
<dbReference type="Gene3D" id="2.160.20.120">
    <property type="match status" value="1"/>
</dbReference>
<comment type="caution">
    <text evidence="3">The sequence shown here is derived from an EMBL/GenBank/DDBJ whole genome shotgun (WGS) entry which is preliminary data.</text>
</comment>
<evidence type="ECO:0000256" key="1">
    <source>
        <dbReference type="SAM" id="MobiDB-lite"/>
    </source>
</evidence>
<dbReference type="EMBL" id="BAABAZ010000006">
    <property type="protein sequence ID" value="GAA4284376.1"/>
    <property type="molecule type" value="Genomic_DNA"/>
</dbReference>
<protein>
    <recommendedName>
        <fullName evidence="2">DUF4097 domain-containing protein</fullName>
    </recommendedName>
</protein>
<gene>
    <name evidence="3" type="ORF">GCM10022261_19070</name>
</gene>
<proteinExistence type="predicted"/>
<evidence type="ECO:0000313" key="4">
    <source>
        <dbReference type="Proteomes" id="UP001501586"/>
    </source>
</evidence>
<reference evidence="4" key="1">
    <citation type="journal article" date="2019" name="Int. J. Syst. Evol. Microbiol.">
        <title>The Global Catalogue of Microorganisms (GCM) 10K type strain sequencing project: providing services to taxonomists for standard genome sequencing and annotation.</title>
        <authorList>
            <consortium name="The Broad Institute Genomics Platform"/>
            <consortium name="The Broad Institute Genome Sequencing Center for Infectious Disease"/>
            <person name="Wu L."/>
            <person name="Ma J."/>
        </authorList>
    </citation>
    <scope>NUCLEOTIDE SEQUENCE [LARGE SCALE GENOMIC DNA]</scope>
    <source>
        <strain evidence="4">JCM 17458</strain>
    </source>
</reference>
<keyword evidence="4" id="KW-1185">Reference proteome</keyword>
<dbReference type="InterPro" id="IPR025164">
    <property type="entry name" value="Toastrack_DUF4097"/>
</dbReference>
<feature type="region of interest" description="Disordered" evidence="1">
    <location>
        <begin position="264"/>
        <end position="293"/>
    </location>
</feature>
<dbReference type="Pfam" id="PF13349">
    <property type="entry name" value="DUF4097"/>
    <property type="match status" value="1"/>
</dbReference>
<accession>A0ABP8EK58</accession>
<organism evidence="3 4">
    <name type="scientific">Brevibacterium daeguense</name>
    <dbReference type="NCBI Taxonomy" id="909936"/>
    <lineage>
        <taxon>Bacteria</taxon>
        <taxon>Bacillati</taxon>
        <taxon>Actinomycetota</taxon>
        <taxon>Actinomycetes</taxon>
        <taxon>Micrococcales</taxon>
        <taxon>Brevibacteriaceae</taxon>
        <taxon>Brevibacterium</taxon>
    </lineage>
</organism>
<dbReference type="RefSeq" id="WP_236866179.1">
    <property type="nucleotide sequence ID" value="NZ_BAABAZ010000006.1"/>
</dbReference>
<feature type="domain" description="DUF4097" evidence="2">
    <location>
        <begin position="160"/>
        <end position="274"/>
    </location>
</feature>
<dbReference type="Proteomes" id="UP001501586">
    <property type="component" value="Unassembled WGS sequence"/>
</dbReference>